<dbReference type="InterPro" id="IPR000531">
    <property type="entry name" value="Beta-barrel_TonB"/>
</dbReference>
<dbReference type="Pfam" id="PF00593">
    <property type="entry name" value="TonB_dep_Rec_b-barrel"/>
    <property type="match status" value="1"/>
</dbReference>
<dbReference type="SUPFAM" id="SSF49464">
    <property type="entry name" value="Carboxypeptidase regulatory domain-like"/>
    <property type="match status" value="1"/>
</dbReference>
<comment type="subcellular location">
    <subcellularLocation>
        <location evidence="1 8">Cell outer membrane</location>
        <topology evidence="1 8">Multi-pass membrane protein</topology>
    </subcellularLocation>
</comment>
<protein>
    <recommendedName>
        <fullName evidence="14">SusC/RagA family protein</fullName>
    </recommendedName>
</protein>
<dbReference type="GO" id="GO:0009279">
    <property type="term" value="C:cell outer membrane"/>
    <property type="evidence" value="ECO:0007669"/>
    <property type="project" value="UniProtKB-SubCell"/>
</dbReference>
<keyword evidence="5 9" id="KW-0798">TonB box</keyword>
<dbReference type="Gene3D" id="2.60.40.1120">
    <property type="entry name" value="Carboxypeptidase-like, regulatory domain"/>
    <property type="match status" value="1"/>
</dbReference>
<dbReference type="InterPro" id="IPR023996">
    <property type="entry name" value="TonB-dep_OMP_SusC/RagA"/>
</dbReference>
<proteinExistence type="inferred from homology"/>
<dbReference type="Pfam" id="PF13715">
    <property type="entry name" value="CarbopepD_reg_2"/>
    <property type="match status" value="1"/>
</dbReference>
<dbReference type="AlphaFoldDB" id="A0A1A9IA39"/>
<dbReference type="EMBL" id="CP015772">
    <property type="protein sequence ID" value="ANH83909.1"/>
    <property type="molecule type" value="Genomic_DNA"/>
</dbReference>
<accession>A0A1A9IA39</accession>
<dbReference type="KEGG" id="nia:A8C56_13050"/>
<evidence type="ECO:0000256" key="7">
    <source>
        <dbReference type="ARBA" id="ARBA00023237"/>
    </source>
</evidence>
<evidence type="ECO:0000256" key="6">
    <source>
        <dbReference type="ARBA" id="ARBA00023136"/>
    </source>
</evidence>
<dbReference type="PROSITE" id="PS52016">
    <property type="entry name" value="TONB_DEPENDENT_REC_3"/>
    <property type="match status" value="1"/>
</dbReference>
<dbReference type="InterPro" id="IPR036942">
    <property type="entry name" value="Beta-barrel_TonB_sf"/>
</dbReference>
<keyword evidence="2 8" id="KW-0813">Transport</keyword>
<dbReference type="InterPro" id="IPR039426">
    <property type="entry name" value="TonB-dep_rcpt-like"/>
</dbReference>
<dbReference type="InterPro" id="IPR008969">
    <property type="entry name" value="CarboxyPept-like_regulatory"/>
</dbReference>
<dbReference type="SUPFAM" id="SSF56935">
    <property type="entry name" value="Porins"/>
    <property type="match status" value="1"/>
</dbReference>
<evidence type="ECO:0000256" key="3">
    <source>
        <dbReference type="ARBA" id="ARBA00022452"/>
    </source>
</evidence>
<keyword evidence="13" id="KW-1185">Reference proteome</keyword>
<evidence type="ECO:0000256" key="1">
    <source>
        <dbReference type="ARBA" id="ARBA00004571"/>
    </source>
</evidence>
<feature type="domain" description="TonB-dependent receptor plug" evidence="11">
    <location>
        <begin position="132"/>
        <end position="238"/>
    </location>
</feature>
<evidence type="ECO:0000256" key="2">
    <source>
        <dbReference type="ARBA" id="ARBA00022448"/>
    </source>
</evidence>
<name>A0A1A9IA39_9BACT</name>
<organism evidence="12 13">
    <name type="scientific">Niabella ginsenosidivorans</name>
    <dbReference type="NCBI Taxonomy" id="1176587"/>
    <lineage>
        <taxon>Bacteria</taxon>
        <taxon>Pseudomonadati</taxon>
        <taxon>Bacteroidota</taxon>
        <taxon>Chitinophagia</taxon>
        <taxon>Chitinophagales</taxon>
        <taxon>Chitinophagaceae</taxon>
        <taxon>Niabella</taxon>
    </lineage>
</organism>
<keyword evidence="6 8" id="KW-0472">Membrane</keyword>
<reference evidence="12 13" key="1">
    <citation type="submission" date="2016-05" db="EMBL/GenBank/DDBJ databases">
        <title>Niabella ginsenosidivorans BS26 whole genome sequencing.</title>
        <authorList>
            <person name="Im W.T."/>
            <person name="Siddiqi M.Z."/>
        </authorList>
    </citation>
    <scope>NUCLEOTIDE SEQUENCE [LARGE SCALE GENOMIC DNA]</scope>
    <source>
        <strain evidence="12 13">BS26</strain>
    </source>
</reference>
<evidence type="ECO:0000259" key="11">
    <source>
        <dbReference type="Pfam" id="PF07715"/>
    </source>
</evidence>
<dbReference type="InterPro" id="IPR012910">
    <property type="entry name" value="Plug_dom"/>
</dbReference>
<evidence type="ECO:0000259" key="10">
    <source>
        <dbReference type="Pfam" id="PF00593"/>
    </source>
</evidence>
<evidence type="ECO:0000313" key="13">
    <source>
        <dbReference type="Proteomes" id="UP000077667"/>
    </source>
</evidence>
<keyword evidence="7 8" id="KW-0998">Cell outer membrane</keyword>
<keyword evidence="4 8" id="KW-0812">Transmembrane</keyword>
<evidence type="ECO:0000313" key="12">
    <source>
        <dbReference type="EMBL" id="ANH83909.1"/>
    </source>
</evidence>
<comment type="similarity">
    <text evidence="8 9">Belongs to the TonB-dependent receptor family.</text>
</comment>
<evidence type="ECO:0000256" key="9">
    <source>
        <dbReference type="RuleBase" id="RU003357"/>
    </source>
</evidence>
<gene>
    <name evidence="12" type="ORF">A8C56_13050</name>
</gene>
<dbReference type="Gene3D" id="2.40.170.20">
    <property type="entry name" value="TonB-dependent receptor, beta-barrel domain"/>
    <property type="match status" value="1"/>
</dbReference>
<dbReference type="InterPro" id="IPR037066">
    <property type="entry name" value="Plug_dom_sf"/>
</dbReference>
<dbReference type="Proteomes" id="UP000077667">
    <property type="component" value="Chromosome"/>
</dbReference>
<feature type="domain" description="TonB-dependent receptor-like beta-barrel" evidence="10">
    <location>
        <begin position="454"/>
        <end position="831"/>
    </location>
</feature>
<dbReference type="Gene3D" id="2.170.130.10">
    <property type="entry name" value="TonB-dependent receptor, plug domain"/>
    <property type="match status" value="1"/>
</dbReference>
<evidence type="ECO:0000256" key="8">
    <source>
        <dbReference type="PROSITE-ProRule" id="PRU01360"/>
    </source>
</evidence>
<keyword evidence="3 8" id="KW-1134">Transmembrane beta strand</keyword>
<evidence type="ECO:0000256" key="4">
    <source>
        <dbReference type="ARBA" id="ARBA00022692"/>
    </source>
</evidence>
<evidence type="ECO:0000256" key="5">
    <source>
        <dbReference type="ARBA" id="ARBA00023077"/>
    </source>
</evidence>
<sequence>MFYSSLLCNAAYGSHRLKTRGFFESVYLQDTIPGNSWVLHGTVKDEANKPIPGATVKVLRSDSKSNVTDRSGNFIIEMNNAQDTLEISFVGYQTQHVAPGNQRTVIITLLPDEAGRQLEEVVVNTGYMMQRKADLTGSVSMVTSKELTKGQGVTNVLQSLQGVVPGLHITTDGNPTGNVGVQLRGITNIGNTSPLIVIDGMPSYMNLRDLNPENIASILVLKDAYSASIYGTQGGAGVILIETKKGRAGRTKIDYSTTMGFAEFNNKPQMLNTLQYGQAMWQAAVNTGLDPNTSTRIYKYDWHKDANGIPVLDKVNPIQYLNADSTMPSANTNWLDAISQRGLQQNHQLTVSSGSEKATSLFSLNYTENQGTQIYTGFKRFTARVNTEYKLLNNRIIIGENFEASHLIERNNNQMHQALIEPPIIPVHTTTGGWGGSAVALGMDDYWNPVRELTLNKDNGNNYNKLIGDVHASIRFLKDFVFRTQLGLIYTDGYHRNIQFTFQEGGGKVNNINSVDQWYWREAAFDWANTLNYSLRKNKHSLDAVAGIDANKYVSENMTANRQGLAFENYDFAYAGTATGNMSVAGGGDKYNLLSYFGKFNYSFNSKYLLSGSVRYDGSSKFGSNNPYALFPAISAGWRISQEDFLKDNNVLSDLKLRASWGKNGTLSNINSLNKYAFYGVNYNFTSYAIGGNETGNLPSGFYKLQTENPNLKWETTTQADIGLDFGLLHQTLTGALDFYRKYTYGMLITPPYLGTIGEGGYQNINAANMTNSGVELTLAYNSAANKDFRYQLAGNVSYNRNMVNDLPASVTYIYGGTAQKQDGIAGHQWGSVYGFVTDGLYQNQQEVDNGPDQPGKGIGRIRYKDISGPDGKPDGKIDYDYDRVWISNGNRPKFEFGLNVNLAYKNFDFSMFWQGVAGVKVYNGWKSYSDFWNVWVQNGFNHPTRVLDAWTPANTSSTIPALSWNNSNDELRTSTYFIEPGQYVKLRNVQLGYNFPKSLISKISLDHLYLFVMGQNVLMIKSKKFTGPDPENPEGNDYANPYVIPRIFKAGIQISF</sequence>
<dbReference type="NCBIfam" id="TIGR04056">
    <property type="entry name" value="OMP_RagA_SusC"/>
    <property type="match status" value="1"/>
</dbReference>
<evidence type="ECO:0008006" key="14">
    <source>
        <dbReference type="Google" id="ProtNLM"/>
    </source>
</evidence>
<dbReference type="Pfam" id="PF07715">
    <property type="entry name" value="Plug"/>
    <property type="match status" value="1"/>
</dbReference>
<dbReference type="STRING" id="1176587.A8C56_13050"/>